<dbReference type="AlphaFoldDB" id="A0AAE3JTL1"/>
<keyword evidence="1" id="KW-0472">Membrane</keyword>
<protein>
    <submittedName>
        <fullName evidence="2">Uncharacterized protein</fullName>
    </submittedName>
</protein>
<evidence type="ECO:0000313" key="2">
    <source>
        <dbReference type="EMBL" id="MCG2461612.1"/>
    </source>
</evidence>
<name>A0AAE3JTL1_9FLAO</name>
<evidence type="ECO:0000313" key="3">
    <source>
        <dbReference type="Proteomes" id="UP001200642"/>
    </source>
</evidence>
<proteinExistence type="predicted"/>
<dbReference type="RefSeq" id="WP_317902755.1">
    <property type="nucleotide sequence ID" value="NZ_JAIRBC010000018.1"/>
</dbReference>
<keyword evidence="3" id="KW-1185">Reference proteome</keyword>
<sequence>MYLVGFDKSIPLFNDILTPITILSVLILVAMGENFGQIFDGNENWSGVMPAAAIGARGNTAMKRTLYDRYAQMDLAHPGYFLAVGSNIRSLFKEVKV</sequence>
<dbReference type="EMBL" id="JAIRBC010000018">
    <property type="protein sequence ID" value="MCG2461612.1"/>
    <property type="molecule type" value="Genomic_DNA"/>
</dbReference>
<accession>A0AAE3JTL1</accession>
<evidence type="ECO:0000256" key="1">
    <source>
        <dbReference type="SAM" id="Phobius"/>
    </source>
</evidence>
<keyword evidence="1" id="KW-0812">Transmembrane</keyword>
<feature type="transmembrane region" description="Helical" evidence="1">
    <location>
        <begin position="12"/>
        <end position="31"/>
    </location>
</feature>
<organism evidence="2 3">
    <name type="scientific">Cerina litoralis</name>
    <dbReference type="NCBI Taxonomy" id="2874477"/>
    <lineage>
        <taxon>Bacteria</taxon>
        <taxon>Pseudomonadati</taxon>
        <taxon>Bacteroidota</taxon>
        <taxon>Flavobacteriia</taxon>
        <taxon>Flavobacteriales</taxon>
        <taxon>Flavobacteriaceae</taxon>
        <taxon>Cerina</taxon>
    </lineage>
</organism>
<keyword evidence="1" id="KW-1133">Transmembrane helix</keyword>
<comment type="caution">
    <text evidence="2">The sequence shown here is derived from an EMBL/GenBank/DDBJ whole genome shotgun (WGS) entry which is preliminary data.</text>
</comment>
<dbReference type="Proteomes" id="UP001200642">
    <property type="component" value="Unassembled WGS sequence"/>
</dbReference>
<gene>
    <name evidence="2" type="ORF">K8352_12700</name>
</gene>
<reference evidence="2" key="1">
    <citation type="submission" date="2023-02" db="EMBL/GenBank/DDBJ databases">
        <title>Genome of Flavobacteriaceae gen. nov. sp. strain F89.</title>
        <authorList>
            <person name="Wang Y."/>
        </authorList>
    </citation>
    <scope>NUCLEOTIDE SEQUENCE</scope>
    <source>
        <strain evidence="2">F89</strain>
    </source>
</reference>